<reference evidence="4" key="1">
    <citation type="journal article" date="2020" name="Stud. Mycol.">
        <title>101 Dothideomycetes genomes: a test case for predicting lifestyles and emergence of pathogens.</title>
        <authorList>
            <person name="Haridas S."/>
            <person name="Albert R."/>
            <person name="Binder M."/>
            <person name="Bloem J."/>
            <person name="Labutti K."/>
            <person name="Salamov A."/>
            <person name="Andreopoulos B."/>
            <person name="Baker S."/>
            <person name="Barry K."/>
            <person name="Bills G."/>
            <person name="Bluhm B."/>
            <person name="Cannon C."/>
            <person name="Castanera R."/>
            <person name="Culley D."/>
            <person name="Daum C."/>
            <person name="Ezra D."/>
            <person name="Gonzalez J."/>
            <person name="Henrissat B."/>
            <person name="Kuo A."/>
            <person name="Liang C."/>
            <person name="Lipzen A."/>
            <person name="Lutzoni F."/>
            <person name="Magnuson J."/>
            <person name="Mondo S."/>
            <person name="Nolan M."/>
            <person name="Ohm R."/>
            <person name="Pangilinan J."/>
            <person name="Park H.-J."/>
            <person name="Ramirez L."/>
            <person name="Alfaro M."/>
            <person name="Sun H."/>
            <person name="Tritt A."/>
            <person name="Yoshinaga Y."/>
            <person name="Zwiers L.-H."/>
            <person name="Turgeon B."/>
            <person name="Goodwin S."/>
            <person name="Spatafora J."/>
            <person name="Crous P."/>
            <person name="Grigoriev I."/>
        </authorList>
    </citation>
    <scope>NUCLEOTIDE SEQUENCE</scope>
    <source>
        <strain evidence="4">CBS 130266</strain>
    </source>
</reference>
<evidence type="ECO:0000256" key="2">
    <source>
        <dbReference type="SAM" id="MobiDB-lite"/>
    </source>
</evidence>
<dbReference type="OrthoDB" id="5413827at2759"/>
<dbReference type="Proteomes" id="UP000800235">
    <property type="component" value="Unassembled WGS sequence"/>
</dbReference>
<accession>A0A9P4NIS4</accession>
<evidence type="ECO:0000313" key="4">
    <source>
        <dbReference type="EMBL" id="KAF2423493.1"/>
    </source>
</evidence>
<name>A0A9P4NIS4_9PEZI</name>
<dbReference type="InterPro" id="IPR056632">
    <property type="entry name" value="DUF7730"/>
</dbReference>
<dbReference type="EMBL" id="MU007081">
    <property type="protein sequence ID" value="KAF2423493.1"/>
    <property type="molecule type" value="Genomic_DNA"/>
</dbReference>
<feature type="coiled-coil region" evidence="1">
    <location>
        <begin position="347"/>
        <end position="374"/>
    </location>
</feature>
<protein>
    <recommendedName>
        <fullName evidence="3">DUF7730 domain-containing protein</fullName>
    </recommendedName>
</protein>
<evidence type="ECO:0000259" key="3">
    <source>
        <dbReference type="Pfam" id="PF24864"/>
    </source>
</evidence>
<evidence type="ECO:0000256" key="1">
    <source>
        <dbReference type="SAM" id="Coils"/>
    </source>
</evidence>
<proteinExistence type="predicted"/>
<sequence>MANRDSSSKKRKASAEDEIAGTSSREGSKRIARPFNLNKGSHEMMTIASQNDTNVPFFKLPRELRDEIYHLALTGHVFELCYDERNKRATCSAESKSIASVAHLPRTCRRLYGETSALVYSKNVFKFPDIGLFTQFVEALLPAHQPQVRSIELEVVLLELSNLPPWRMPGHVMVEGPLDSRFPTIKISTAKALIGLCKMILVVRLELSMLEFVMVHFCLEGFKLLVHRFMNESLLALQRCPWVDISISASQDIPYDATTANFNVPLFSFKWRWLQRVLPKLTEKVKTDLLKTWDEEVYQNAQVAKRAKVISAKKAQVEKDRGEPECAATVKKLEAEVQKSEAWESKLKASRERKKAADDRKRIAEETKQQLAAEKAKTAVTKVVCGKKEQAKMA</sequence>
<dbReference type="Pfam" id="PF24864">
    <property type="entry name" value="DUF7730"/>
    <property type="match status" value="1"/>
</dbReference>
<feature type="domain" description="DUF7730" evidence="3">
    <location>
        <begin position="90"/>
        <end position="159"/>
    </location>
</feature>
<keyword evidence="5" id="KW-1185">Reference proteome</keyword>
<keyword evidence="1" id="KW-0175">Coiled coil</keyword>
<feature type="region of interest" description="Disordered" evidence="2">
    <location>
        <begin position="1"/>
        <end position="33"/>
    </location>
</feature>
<dbReference type="PANTHER" id="PTHR38790">
    <property type="entry name" value="2EXR DOMAIN-CONTAINING PROTEIN-RELATED"/>
    <property type="match status" value="1"/>
</dbReference>
<comment type="caution">
    <text evidence="4">The sequence shown here is derived from an EMBL/GenBank/DDBJ whole genome shotgun (WGS) entry which is preliminary data.</text>
</comment>
<evidence type="ECO:0000313" key="5">
    <source>
        <dbReference type="Proteomes" id="UP000800235"/>
    </source>
</evidence>
<organism evidence="4 5">
    <name type="scientific">Tothia fuscella</name>
    <dbReference type="NCBI Taxonomy" id="1048955"/>
    <lineage>
        <taxon>Eukaryota</taxon>
        <taxon>Fungi</taxon>
        <taxon>Dikarya</taxon>
        <taxon>Ascomycota</taxon>
        <taxon>Pezizomycotina</taxon>
        <taxon>Dothideomycetes</taxon>
        <taxon>Pleosporomycetidae</taxon>
        <taxon>Venturiales</taxon>
        <taxon>Cylindrosympodiaceae</taxon>
        <taxon>Tothia</taxon>
    </lineage>
</organism>
<gene>
    <name evidence="4" type="ORF">EJ08DRAFT_737451</name>
</gene>
<dbReference type="AlphaFoldDB" id="A0A9P4NIS4"/>